<dbReference type="EnsemblPlants" id="Pp3c10_6888V3.1">
    <property type="protein sequence ID" value="PAC:32900748.CDS.1"/>
    <property type="gene ID" value="Pp3c10_6888"/>
</dbReference>
<dbReference type="EMBL" id="ABEU02000010">
    <property type="protein sequence ID" value="PNR46407.1"/>
    <property type="molecule type" value="Genomic_DNA"/>
</dbReference>
<dbReference type="Proteomes" id="UP000006727">
    <property type="component" value="Chromosome 10"/>
</dbReference>
<dbReference type="AlphaFoldDB" id="A0A2K1JY08"/>
<feature type="chain" id="PRO_5036318997" description="Secreted protein" evidence="1">
    <location>
        <begin position="16"/>
        <end position="95"/>
    </location>
</feature>
<organism evidence="2">
    <name type="scientific">Physcomitrium patens</name>
    <name type="common">Spreading-leaved earth moss</name>
    <name type="synonym">Physcomitrella patens</name>
    <dbReference type="NCBI Taxonomy" id="3218"/>
    <lineage>
        <taxon>Eukaryota</taxon>
        <taxon>Viridiplantae</taxon>
        <taxon>Streptophyta</taxon>
        <taxon>Embryophyta</taxon>
        <taxon>Bryophyta</taxon>
        <taxon>Bryophytina</taxon>
        <taxon>Bryopsida</taxon>
        <taxon>Funariidae</taxon>
        <taxon>Funariales</taxon>
        <taxon>Funariaceae</taxon>
        <taxon>Physcomitrium</taxon>
    </lineage>
</organism>
<sequence length="95" mass="11261">MALQVLCLCVCLTDCLFNMVRLCSVAAMWVVGTKIRRRKIEIEEEEGEEEWESNFSHMGTHLTNRAWCEWQWHLSVWWQICMCVCVCVTVCVYRP</sequence>
<reference evidence="3" key="3">
    <citation type="submission" date="2020-12" db="UniProtKB">
        <authorList>
            <consortium name="EnsemblPlants"/>
        </authorList>
    </citation>
    <scope>IDENTIFICATION</scope>
</reference>
<feature type="signal peptide" evidence="1">
    <location>
        <begin position="1"/>
        <end position="15"/>
    </location>
</feature>
<evidence type="ECO:0000313" key="4">
    <source>
        <dbReference type="Proteomes" id="UP000006727"/>
    </source>
</evidence>
<accession>A0A2K1JY08</accession>
<dbReference type="InParanoid" id="A0A2K1JY08"/>
<proteinExistence type="predicted"/>
<evidence type="ECO:0008006" key="5">
    <source>
        <dbReference type="Google" id="ProtNLM"/>
    </source>
</evidence>
<evidence type="ECO:0000313" key="3">
    <source>
        <dbReference type="EnsemblPlants" id="PAC:32900748.CDS.1"/>
    </source>
</evidence>
<name>A0A2K1JY08_PHYPA</name>
<evidence type="ECO:0000313" key="2">
    <source>
        <dbReference type="EMBL" id="PNR46407.1"/>
    </source>
</evidence>
<protein>
    <recommendedName>
        <fullName evidence="5">Secreted protein</fullName>
    </recommendedName>
</protein>
<keyword evidence="1" id="KW-0732">Signal</keyword>
<reference evidence="2 4" key="1">
    <citation type="journal article" date="2008" name="Science">
        <title>The Physcomitrella genome reveals evolutionary insights into the conquest of land by plants.</title>
        <authorList>
            <person name="Rensing S."/>
            <person name="Lang D."/>
            <person name="Zimmer A."/>
            <person name="Terry A."/>
            <person name="Salamov A."/>
            <person name="Shapiro H."/>
            <person name="Nishiyama T."/>
            <person name="Perroud P.-F."/>
            <person name="Lindquist E."/>
            <person name="Kamisugi Y."/>
            <person name="Tanahashi T."/>
            <person name="Sakakibara K."/>
            <person name="Fujita T."/>
            <person name="Oishi K."/>
            <person name="Shin-I T."/>
            <person name="Kuroki Y."/>
            <person name="Toyoda A."/>
            <person name="Suzuki Y."/>
            <person name="Hashimoto A."/>
            <person name="Yamaguchi K."/>
            <person name="Sugano A."/>
            <person name="Kohara Y."/>
            <person name="Fujiyama A."/>
            <person name="Anterola A."/>
            <person name="Aoki S."/>
            <person name="Ashton N."/>
            <person name="Barbazuk W.B."/>
            <person name="Barker E."/>
            <person name="Bennetzen J."/>
            <person name="Bezanilla M."/>
            <person name="Blankenship R."/>
            <person name="Cho S.H."/>
            <person name="Dutcher S."/>
            <person name="Estelle M."/>
            <person name="Fawcett J.A."/>
            <person name="Gundlach H."/>
            <person name="Hanada K."/>
            <person name="Heyl A."/>
            <person name="Hicks K.A."/>
            <person name="Hugh J."/>
            <person name="Lohr M."/>
            <person name="Mayer K."/>
            <person name="Melkozernov A."/>
            <person name="Murata T."/>
            <person name="Nelson D."/>
            <person name="Pils B."/>
            <person name="Prigge M."/>
            <person name="Reiss B."/>
            <person name="Renner T."/>
            <person name="Rombauts S."/>
            <person name="Rushton P."/>
            <person name="Sanderfoot A."/>
            <person name="Schween G."/>
            <person name="Shiu S.-H."/>
            <person name="Stueber K."/>
            <person name="Theodoulou F.L."/>
            <person name="Tu H."/>
            <person name="Van de Peer Y."/>
            <person name="Verrier P.J."/>
            <person name="Waters E."/>
            <person name="Wood A."/>
            <person name="Yang L."/>
            <person name="Cove D."/>
            <person name="Cuming A."/>
            <person name="Hasebe M."/>
            <person name="Lucas S."/>
            <person name="Mishler D.B."/>
            <person name="Reski R."/>
            <person name="Grigoriev I."/>
            <person name="Quatrano R.S."/>
            <person name="Boore J.L."/>
        </authorList>
    </citation>
    <scope>NUCLEOTIDE SEQUENCE [LARGE SCALE GENOMIC DNA]</scope>
    <source>
        <strain evidence="3 4">cv. Gransden 2004</strain>
    </source>
</reference>
<reference evidence="2 4" key="2">
    <citation type="journal article" date="2018" name="Plant J.">
        <title>The Physcomitrella patens chromosome-scale assembly reveals moss genome structure and evolution.</title>
        <authorList>
            <person name="Lang D."/>
            <person name="Ullrich K.K."/>
            <person name="Murat F."/>
            <person name="Fuchs J."/>
            <person name="Jenkins J."/>
            <person name="Haas F.B."/>
            <person name="Piednoel M."/>
            <person name="Gundlach H."/>
            <person name="Van Bel M."/>
            <person name="Meyberg R."/>
            <person name="Vives C."/>
            <person name="Morata J."/>
            <person name="Symeonidi A."/>
            <person name="Hiss M."/>
            <person name="Muchero W."/>
            <person name="Kamisugi Y."/>
            <person name="Saleh O."/>
            <person name="Blanc G."/>
            <person name="Decker E.L."/>
            <person name="van Gessel N."/>
            <person name="Grimwood J."/>
            <person name="Hayes R.D."/>
            <person name="Graham S.W."/>
            <person name="Gunter L.E."/>
            <person name="McDaniel S.F."/>
            <person name="Hoernstein S.N.W."/>
            <person name="Larsson A."/>
            <person name="Li F.W."/>
            <person name="Perroud P.F."/>
            <person name="Phillips J."/>
            <person name="Ranjan P."/>
            <person name="Rokshar D.S."/>
            <person name="Rothfels C.J."/>
            <person name="Schneider L."/>
            <person name="Shu S."/>
            <person name="Stevenson D.W."/>
            <person name="Thummler F."/>
            <person name="Tillich M."/>
            <person name="Villarreal Aguilar J.C."/>
            <person name="Widiez T."/>
            <person name="Wong G.K."/>
            <person name="Wymore A."/>
            <person name="Zhang Y."/>
            <person name="Zimmer A.D."/>
            <person name="Quatrano R.S."/>
            <person name="Mayer K.F.X."/>
            <person name="Goodstein D."/>
            <person name="Casacuberta J.M."/>
            <person name="Vandepoele K."/>
            <person name="Reski R."/>
            <person name="Cuming A.C."/>
            <person name="Tuskan G.A."/>
            <person name="Maumus F."/>
            <person name="Salse J."/>
            <person name="Schmutz J."/>
            <person name="Rensing S.A."/>
        </authorList>
    </citation>
    <scope>NUCLEOTIDE SEQUENCE [LARGE SCALE GENOMIC DNA]</scope>
    <source>
        <strain evidence="3 4">cv. Gransden 2004</strain>
    </source>
</reference>
<dbReference type="Gramene" id="Pp3c10_6888V3.1">
    <property type="protein sequence ID" value="PAC:32900748.CDS.1"/>
    <property type="gene ID" value="Pp3c10_6888"/>
</dbReference>
<evidence type="ECO:0000256" key="1">
    <source>
        <dbReference type="SAM" id="SignalP"/>
    </source>
</evidence>
<keyword evidence="4" id="KW-1185">Reference proteome</keyword>
<gene>
    <name evidence="2" type="ORF">PHYPA_013526</name>
</gene>